<accession>A0A484L7D5</accession>
<dbReference type="AlphaFoldDB" id="A0A484L7D5"/>
<evidence type="ECO:0000256" key="1">
    <source>
        <dbReference type="SAM" id="Coils"/>
    </source>
</evidence>
<protein>
    <recommendedName>
        <fullName evidence="2">K-box domain-containing protein</fullName>
    </recommendedName>
</protein>
<sequence>MHCIASTIWVEPEVDALRSELANLNQLHRHMMGKDLSGLGLKELQHLEHQLAEGILSVKDMKEKILFKQLENSRLQEEKIKIENQKLRKEIEELRGNFMPYQEDHLPEKKCWASLRPICDCRSSDHSPEKKCWASLRAICDCRSSREENLDHIGYACQLMNVTRGILPKQETASDDYVRV</sequence>
<evidence type="ECO:0000313" key="3">
    <source>
        <dbReference type="EMBL" id="VFQ72200.1"/>
    </source>
</evidence>
<proteinExistence type="predicted"/>
<dbReference type="Pfam" id="PF01486">
    <property type="entry name" value="K-box"/>
    <property type="match status" value="1"/>
</dbReference>
<keyword evidence="1" id="KW-0175">Coiled coil</keyword>
<feature type="coiled-coil region" evidence="1">
    <location>
        <begin position="58"/>
        <end position="97"/>
    </location>
</feature>
<dbReference type="GO" id="GO:0003700">
    <property type="term" value="F:DNA-binding transcription factor activity"/>
    <property type="evidence" value="ECO:0007669"/>
    <property type="project" value="InterPro"/>
</dbReference>
<reference evidence="3 4" key="1">
    <citation type="submission" date="2018-04" db="EMBL/GenBank/DDBJ databases">
        <authorList>
            <person name="Vogel A."/>
        </authorList>
    </citation>
    <scope>NUCLEOTIDE SEQUENCE [LARGE SCALE GENOMIC DNA]</scope>
</reference>
<feature type="domain" description="K-box" evidence="2">
    <location>
        <begin position="7"/>
        <end position="97"/>
    </location>
</feature>
<dbReference type="InterPro" id="IPR002487">
    <property type="entry name" value="TF_Kbox"/>
</dbReference>
<evidence type="ECO:0000259" key="2">
    <source>
        <dbReference type="PROSITE" id="PS51297"/>
    </source>
</evidence>
<dbReference type="PROSITE" id="PS51297">
    <property type="entry name" value="K_BOX"/>
    <property type="match status" value="1"/>
</dbReference>
<name>A0A484L7D5_9ASTE</name>
<dbReference type="Proteomes" id="UP000595140">
    <property type="component" value="Unassembled WGS sequence"/>
</dbReference>
<keyword evidence="4" id="KW-1185">Reference proteome</keyword>
<organism evidence="3 4">
    <name type="scientific">Cuscuta campestris</name>
    <dbReference type="NCBI Taxonomy" id="132261"/>
    <lineage>
        <taxon>Eukaryota</taxon>
        <taxon>Viridiplantae</taxon>
        <taxon>Streptophyta</taxon>
        <taxon>Embryophyta</taxon>
        <taxon>Tracheophyta</taxon>
        <taxon>Spermatophyta</taxon>
        <taxon>Magnoliopsida</taxon>
        <taxon>eudicotyledons</taxon>
        <taxon>Gunneridae</taxon>
        <taxon>Pentapetalae</taxon>
        <taxon>asterids</taxon>
        <taxon>lamiids</taxon>
        <taxon>Solanales</taxon>
        <taxon>Convolvulaceae</taxon>
        <taxon>Cuscuteae</taxon>
        <taxon>Cuscuta</taxon>
        <taxon>Cuscuta subgen. Grammica</taxon>
        <taxon>Cuscuta sect. Cleistogrammica</taxon>
    </lineage>
</organism>
<dbReference type="EMBL" id="OOIL02001115">
    <property type="protein sequence ID" value="VFQ72200.1"/>
    <property type="molecule type" value="Genomic_DNA"/>
</dbReference>
<dbReference type="GO" id="GO:0005634">
    <property type="term" value="C:nucleus"/>
    <property type="evidence" value="ECO:0007669"/>
    <property type="project" value="InterPro"/>
</dbReference>
<evidence type="ECO:0000313" key="4">
    <source>
        <dbReference type="Proteomes" id="UP000595140"/>
    </source>
</evidence>
<gene>
    <name evidence="3" type="ORF">CCAM_LOCUS13976</name>
</gene>
<dbReference type="OrthoDB" id="1898716at2759"/>